<dbReference type="AlphaFoldDB" id="A0A6C0IZU2"/>
<dbReference type="InterPro" id="IPR002125">
    <property type="entry name" value="CMP_dCMP_dom"/>
</dbReference>
<dbReference type="Pfam" id="PF00383">
    <property type="entry name" value="dCMP_cyt_deam_1"/>
    <property type="match status" value="1"/>
</dbReference>
<name>A0A6C0IZU2_9ZZZZ</name>
<reference evidence="2" key="1">
    <citation type="journal article" date="2020" name="Nature">
        <title>Giant virus diversity and host interactions through global metagenomics.</title>
        <authorList>
            <person name="Schulz F."/>
            <person name="Roux S."/>
            <person name="Paez-Espino D."/>
            <person name="Jungbluth S."/>
            <person name="Walsh D.A."/>
            <person name="Denef V.J."/>
            <person name="McMahon K.D."/>
            <person name="Konstantinidis K.T."/>
            <person name="Eloe-Fadrosh E.A."/>
            <person name="Kyrpides N.C."/>
            <person name="Woyke T."/>
        </authorList>
    </citation>
    <scope>NUCLEOTIDE SEQUENCE</scope>
    <source>
        <strain evidence="2">GVMAG-M-3300025695-21</strain>
    </source>
</reference>
<dbReference type="EMBL" id="MN740298">
    <property type="protein sequence ID" value="QHT98901.1"/>
    <property type="molecule type" value="Genomic_DNA"/>
</dbReference>
<dbReference type="InterPro" id="IPR016193">
    <property type="entry name" value="Cytidine_deaminase-like"/>
</dbReference>
<evidence type="ECO:0000259" key="1">
    <source>
        <dbReference type="PROSITE" id="PS51747"/>
    </source>
</evidence>
<sequence length="145" mass="17135">MKCSGDCLQDTCKRFMKKKHINYFHIASIDAQKSNMHKNFGAVIVYNNKIIGIGHNHSIDYYTRTHNYINKERKILQNVHAENDAIINAIKNGNKKLLSKSDIYISRILNDYDNYEEYNFQTSPPCENCRKLIEKYKIKKAYYMN</sequence>
<protein>
    <recommendedName>
        <fullName evidence="1">CMP/dCMP-type deaminase domain-containing protein</fullName>
    </recommendedName>
</protein>
<dbReference type="SUPFAM" id="SSF53927">
    <property type="entry name" value="Cytidine deaminase-like"/>
    <property type="match status" value="1"/>
</dbReference>
<dbReference type="Gene3D" id="3.40.140.10">
    <property type="entry name" value="Cytidine Deaminase, domain 2"/>
    <property type="match status" value="1"/>
</dbReference>
<dbReference type="GO" id="GO:0003824">
    <property type="term" value="F:catalytic activity"/>
    <property type="evidence" value="ECO:0007669"/>
    <property type="project" value="InterPro"/>
</dbReference>
<proteinExistence type="predicted"/>
<dbReference type="PROSITE" id="PS51747">
    <property type="entry name" value="CYT_DCMP_DEAMINASES_2"/>
    <property type="match status" value="1"/>
</dbReference>
<organism evidence="2">
    <name type="scientific">viral metagenome</name>
    <dbReference type="NCBI Taxonomy" id="1070528"/>
    <lineage>
        <taxon>unclassified sequences</taxon>
        <taxon>metagenomes</taxon>
        <taxon>organismal metagenomes</taxon>
    </lineage>
</organism>
<feature type="domain" description="CMP/dCMP-type deaminase" evidence="1">
    <location>
        <begin position="18"/>
        <end position="145"/>
    </location>
</feature>
<evidence type="ECO:0000313" key="2">
    <source>
        <dbReference type="EMBL" id="QHT98901.1"/>
    </source>
</evidence>
<accession>A0A6C0IZU2</accession>